<accession>A0A392NBN0</accession>
<dbReference type="EMBL" id="LXQA010033804">
    <property type="protein sequence ID" value="MCH96983.1"/>
    <property type="molecule type" value="Genomic_DNA"/>
</dbReference>
<organism evidence="1 2">
    <name type="scientific">Trifolium medium</name>
    <dbReference type="NCBI Taxonomy" id="97028"/>
    <lineage>
        <taxon>Eukaryota</taxon>
        <taxon>Viridiplantae</taxon>
        <taxon>Streptophyta</taxon>
        <taxon>Embryophyta</taxon>
        <taxon>Tracheophyta</taxon>
        <taxon>Spermatophyta</taxon>
        <taxon>Magnoliopsida</taxon>
        <taxon>eudicotyledons</taxon>
        <taxon>Gunneridae</taxon>
        <taxon>Pentapetalae</taxon>
        <taxon>rosids</taxon>
        <taxon>fabids</taxon>
        <taxon>Fabales</taxon>
        <taxon>Fabaceae</taxon>
        <taxon>Papilionoideae</taxon>
        <taxon>50 kb inversion clade</taxon>
        <taxon>NPAAA clade</taxon>
        <taxon>Hologalegina</taxon>
        <taxon>IRL clade</taxon>
        <taxon>Trifolieae</taxon>
        <taxon>Trifolium</taxon>
    </lineage>
</organism>
<evidence type="ECO:0000313" key="1">
    <source>
        <dbReference type="EMBL" id="MCH96983.1"/>
    </source>
</evidence>
<reference evidence="1 2" key="1">
    <citation type="journal article" date="2018" name="Front. Plant Sci.">
        <title>Red Clover (Trifolium pratense) and Zigzag Clover (T. medium) - A Picture of Genomic Similarities and Differences.</title>
        <authorList>
            <person name="Dluhosova J."/>
            <person name="Istvanek J."/>
            <person name="Nedelnik J."/>
            <person name="Repkova J."/>
        </authorList>
    </citation>
    <scope>NUCLEOTIDE SEQUENCE [LARGE SCALE GENOMIC DNA]</scope>
    <source>
        <strain evidence="2">cv. 10/8</strain>
        <tissue evidence="1">Leaf</tissue>
    </source>
</reference>
<evidence type="ECO:0000313" key="2">
    <source>
        <dbReference type="Proteomes" id="UP000265520"/>
    </source>
</evidence>
<keyword evidence="2" id="KW-1185">Reference proteome</keyword>
<proteinExistence type="predicted"/>
<protein>
    <submittedName>
        <fullName evidence="1">Uncharacterized protein</fullName>
    </submittedName>
</protein>
<sequence length="42" mass="4672">MSMSSPQRWTGNTGIECQKGTLRHTFKSGDLKVWELGTFGKA</sequence>
<dbReference type="AlphaFoldDB" id="A0A392NBN0"/>
<dbReference type="Proteomes" id="UP000265520">
    <property type="component" value="Unassembled WGS sequence"/>
</dbReference>
<name>A0A392NBN0_9FABA</name>
<feature type="non-terminal residue" evidence="1">
    <location>
        <position position="42"/>
    </location>
</feature>
<comment type="caution">
    <text evidence="1">The sequence shown here is derived from an EMBL/GenBank/DDBJ whole genome shotgun (WGS) entry which is preliminary data.</text>
</comment>